<dbReference type="AlphaFoldDB" id="A0A8H7PV09"/>
<proteinExistence type="predicted"/>
<dbReference type="Gene3D" id="2.80.10.50">
    <property type="match status" value="1"/>
</dbReference>
<protein>
    <recommendedName>
        <fullName evidence="1">Ricin B lectin domain-containing protein</fullName>
    </recommendedName>
</protein>
<dbReference type="Pfam" id="PF12585">
    <property type="entry name" value="DUF3759"/>
    <property type="match status" value="1"/>
</dbReference>
<feature type="domain" description="Ricin B lectin" evidence="1">
    <location>
        <begin position="12"/>
        <end position="138"/>
    </location>
</feature>
<dbReference type="InterPro" id="IPR035992">
    <property type="entry name" value="Ricin_B-like_lectins"/>
</dbReference>
<evidence type="ECO:0000259" key="1">
    <source>
        <dbReference type="SMART" id="SM00458"/>
    </source>
</evidence>
<accession>A0A8H7PV09</accession>
<dbReference type="InterPro" id="IPR000772">
    <property type="entry name" value="Ricin_B_lectin"/>
</dbReference>
<dbReference type="Pfam" id="PF00652">
    <property type="entry name" value="Ricin_B_lectin"/>
    <property type="match status" value="1"/>
</dbReference>
<evidence type="ECO:0000313" key="3">
    <source>
        <dbReference type="Proteomes" id="UP000612746"/>
    </source>
</evidence>
<dbReference type="Proteomes" id="UP000612746">
    <property type="component" value="Unassembled WGS sequence"/>
</dbReference>
<organism evidence="2 3">
    <name type="scientific">Umbelopsis vinacea</name>
    <dbReference type="NCBI Taxonomy" id="44442"/>
    <lineage>
        <taxon>Eukaryota</taxon>
        <taxon>Fungi</taxon>
        <taxon>Fungi incertae sedis</taxon>
        <taxon>Mucoromycota</taxon>
        <taxon>Mucoromycotina</taxon>
        <taxon>Umbelopsidomycetes</taxon>
        <taxon>Umbelopsidales</taxon>
        <taxon>Umbelopsidaceae</taxon>
        <taxon>Umbelopsis</taxon>
    </lineage>
</organism>
<evidence type="ECO:0000313" key="2">
    <source>
        <dbReference type="EMBL" id="KAG2179716.1"/>
    </source>
</evidence>
<dbReference type="SUPFAM" id="SSF50370">
    <property type="entry name" value="Ricin B-like lectins"/>
    <property type="match status" value="1"/>
</dbReference>
<dbReference type="SMART" id="SM00458">
    <property type="entry name" value="RICIN"/>
    <property type="match status" value="1"/>
</dbReference>
<dbReference type="PROSITE" id="PS50231">
    <property type="entry name" value="RICIN_B_LECTIN"/>
    <property type="match status" value="1"/>
</dbReference>
<name>A0A8H7PV09_9FUNG</name>
<gene>
    <name evidence="2" type="ORF">INT44_006564</name>
</gene>
<dbReference type="EMBL" id="JAEPRA010000010">
    <property type="protein sequence ID" value="KAG2179716.1"/>
    <property type="molecule type" value="Genomic_DNA"/>
</dbReference>
<dbReference type="OrthoDB" id="9895617at2759"/>
<comment type="caution">
    <text evidence="2">The sequence shown here is derived from an EMBL/GenBank/DDBJ whole genome shotgun (WGS) entry which is preliminary data.</text>
</comment>
<sequence length="269" mass="29962">MTQRPNPEAFPPGFFFIQSQTVPTLTIDVNDGSMNSDSNILLWNKLWAYEDGFIVNKKSGLVLDIKGGEVKAGKSIIQYTRKGVMARNQEWRYLDGFICPIGDERLCIDIESNSASSGTNVILANRNRQRPSQLWTLVEHNPPHLVNYHRSLLPLSPEERKARKEAEIGLSALADWHRLVYKEKSKDVSERQIAGAAAFEAIRLYIQECKASNQPIMTEQAGASIGALVSKEIASLSSDHSPSGDQIGIEKTAIAVADRYFNREYTVPA</sequence>
<reference evidence="2" key="1">
    <citation type="submission" date="2020-12" db="EMBL/GenBank/DDBJ databases">
        <title>Metabolic potential, ecology and presence of endohyphal bacteria is reflected in genomic diversity of Mucoromycotina.</title>
        <authorList>
            <person name="Muszewska A."/>
            <person name="Okrasinska A."/>
            <person name="Steczkiewicz K."/>
            <person name="Drgas O."/>
            <person name="Orlowska M."/>
            <person name="Perlinska-Lenart U."/>
            <person name="Aleksandrzak-Piekarczyk T."/>
            <person name="Szatraj K."/>
            <person name="Zielenkiewicz U."/>
            <person name="Pilsyk S."/>
            <person name="Malc E."/>
            <person name="Mieczkowski P."/>
            <person name="Kruszewska J.S."/>
            <person name="Biernat P."/>
            <person name="Pawlowska J."/>
        </authorList>
    </citation>
    <scope>NUCLEOTIDE SEQUENCE</scope>
    <source>
        <strain evidence="2">WA0000051536</strain>
    </source>
</reference>
<keyword evidence="3" id="KW-1185">Reference proteome</keyword>
<dbReference type="InterPro" id="IPR022234">
    <property type="entry name" value="DUF3759"/>
</dbReference>